<dbReference type="AlphaFoldDB" id="G7KBT3"/>
<dbReference type="EnsemblPlants" id="AES99386">
    <property type="protein sequence ID" value="AES99386"/>
    <property type="gene ID" value="MTR_5g080160"/>
</dbReference>
<reference evidence="3" key="5">
    <citation type="journal article" date="2018" name="Nat. Plants">
        <title>Whole-genome landscape of Medicago truncatula symbiotic genes.</title>
        <authorList>
            <person name="Pecrix Y."/>
            <person name="Gamas P."/>
            <person name="Carrere S."/>
        </authorList>
    </citation>
    <scope>NUCLEOTIDE SEQUENCE</scope>
    <source>
        <tissue evidence="3">Leaves</tissue>
    </source>
</reference>
<dbReference type="PaxDb" id="3880-AES99386"/>
<dbReference type="PANTHER" id="PTHR31293">
    <property type="entry name" value="RNI-LIKE SUPERFAMILY PROTEIN"/>
    <property type="match status" value="1"/>
</dbReference>
<dbReference type="EMBL" id="CM001221">
    <property type="protein sequence ID" value="AES99386.1"/>
    <property type="molecule type" value="Genomic_DNA"/>
</dbReference>
<dbReference type="InterPro" id="IPR006566">
    <property type="entry name" value="FBD"/>
</dbReference>
<dbReference type="EMBL" id="PSQE01000005">
    <property type="protein sequence ID" value="RHN56991.1"/>
    <property type="molecule type" value="Genomic_DNA"/>
</dbReference>
<name>G7KBT3_MEDTR</name>
<reference evidence="6" key="4">
    <citation type="journal article" date="2018" name="Nat. Plants">
        <title>Whole-genome landscape of Medicago truncatula symbiotic genes.</title>
        <authorList>
            <person name="Pecrix Y."/>
            <person name="Staton S.E."/>
            <person name="Sallet E."/>
            <person name="Lelandais-Briere C."/>
            <person name="Moreau S."/>
            <person name="Carrere S."/>
            <person name="Blein T."/>
            <person name="Jardinaud M.F."/>
            <person name="Latrasse D."/>
            <person name="Zouine M."/>
            <person name="Zahm M."/>
            <person name="Kreplak J."/>
            <person name="Mayjonade B."/>
            <person name="Satge C."/>
            <person name="Perez M."/>
            <person name="Cauet S."/>
            <person name="Marande W."/>
            <person name="Chantry-Darmon C."/>
            <person name="Lopez-Roques C."/>
            <person name="Bouchez O."/>
            <person name="Berard A."/>
            <person name="Debelle F."/>
            <person name="Munos S."/>
            <person name="Bendahmane A."/>
            <person name="Berges H."/>
            <person name="Niebel A."/>
            <person name="Buitink J."/>
            <person name="Frugier F."/>
            <person name="Benhamed M."/>
            <person name="Crespi M."/>
            <person name="Gouzy J."/>
            <person name="Gamas P."/>
        </authorList>
    </citation>
    <scope>NUCLEOTIDE SEQUENCE [LARGE SCALE GENOMIC DNA]</scope>
    <source>
        <strain evidence="6">cv. Jemalong A17</strain>
    </source>
</reference>
<sequence length="160" mass="18316">MGVNIDRFSLLDDSLMLSIIVSSLPFKDAVKTSILSKDWENVCKLTRNIEFNELFFILQIFEPVFPIIPEKYWIDTIEAYKCVKSHLKKVEITGFKRTKNELCVITYFLLRGETLRKMSINLLKGDVNGEVGLNVTARREAARSLLTIPKASTNLELLIC</sequence>
<dbReference type="Gramene" id="rna32465">
    <property type="protein sequence ID" value="RHN56991.1"/>
    <property type="gene ID" value="gene32465"/>
</dbReference>
<reference evidence="2 5" key="2">
    <citation type="journal article" date="2014" name="BMC Genomics">
        <title>An improved genome release (version Mt4.0) for the model legume Medicago truncatula.</title>
        <authorList>
            <person name="Tang H."/>
            <person name="Krishnakumar V."/>
            <person name="Bidwell S."/>
            <person name="Rosen B."/>
            <person name="Chan A."/>
            <person name="Zhou S."/>
            <person name="Gentzbittel L."/>
            <person name="Childs K.L."/>
            <person name="Yandell M."/>
            <person name="Gundlach H."/>
            <person name="Mayer K.F."/>
            <person name="Schwartz D.C."/>
            <person name="Town C.D."/>
        </authorList>
    </citation>
    <scope>GENOME REANNOTATION</scope>
    <source>
        <strain evidence="4 5">cv. Jemalong A17</strain>
    </source>
</reference>
<dbReference type="Pfam" id="PF08387">
    <property type="entry name" value="FBD"/>
    <property type="match status" value="1"/>
</dbReference>
<feature type="domain" description="FBD" evidence="1">
    <location>
        <begin position="81"/>
        <end position="160"/>
    </location>
</feature>
<reference evidence="2 5" key="1">
    <citation type="journal article" date="2011" name="Nature">
        <title>The Medicago genome provides insight into the evolution of rhizobial symbioses.</title>
        <authorList>
            <person name="Young N.D."/>
            <person name="Debelle F."/>
            <person name="Oldroyd G.E."/>
            <person name="Geurts R."/>
            <person name="Cannon S.B."/>
            <person name="Udvardi M.K."/>
            <person name="Benedito V.A."/>
            <person name="Mayer K.F."/>
            <person name="Gouzy J."/>
            <person name="Schoof H."/>
            <person name="Van de Peer Y."/>
            <person name="Proost S."/>
            <person name="Cook D.R."/>
            <person name="Meyers B.C."/>
            <person name="Spannagl M."/>
            <person name="Cheung F."/>
            <person name="De Mita S."/>
            <person name="Krishnakumar V."/>
            <person name="Gundlach H."/>
            <person name="Zhou S."/>
            <person name="Mudge J."/>
            <person name="Bharti A.K."/>
            <person name="Murray J.D."/>
            <person name="Naoumkina M.A."/>
            <person name="Rosen B."/>
            <person name="Silverstein K.A."/>
            <person name="Tang H."/>
            <person name="Rombauts S."/>
            <person name="Zhao P.X."/>
            <person name="Zhou P."/>
            <person name="Barbe V."/>
            <person name="Bardou P."/>
            <person name="Bechner M."/>
            <person name="Bellec A."/>
            <person name="Berger A."/>
            <person name="Berges H."/>
            <person name="Bidwell S."/>
            <person name="Bisseling T."/>
            <person name="Choisne N."/>
            <person name="Couloux A."/>
            <person name="Denny R."/>
            <person name="Deshpande S."/>
            <person name="Dai X."/>
            <person name="Doyle J.J."/>
            <person name="Dudez A.M."/>
            <person name="Farmer A.D."/>
            <person name="Fouteau S."/>
            <person name="Franken C."/>
            <person name="Gibelin C."/>
            <person name="Gish J."/>
            <person name="Goldstein S."/>
            <person name="Gonzalez A.J."/>
            <person name="Green P.J."/>
            <person name="Hallab A."/>
            <person name="Hartog M."/>
            <person name="Hua A."/>
            <person name="Humphray S.J."/>
            <person name="Jeong D.H."/>
            <person name="Jing Y."/>
            <person name="Jocker A."/>
            <person name="Kenton S.M."/>
            <person name="Kim D.J."/>
            <person name="Klee K."/>
            <person name="Lai H."/>
            <person name="Lang C."/>
            <person name="Lin S."/>
            <person name="Macmil S.L."/>
            <person name="Magdelenat G."/>
            <person name="Matthews L."/>
            <person name="McCorrison J."/>
            <person name="Monaghan E.L."/>
            <person name="Mun J.H."/>
            <person name="Najar F.Z."/>
            <person name="Nicholson C."/>
            <person name="Noirot C."/>
            <person name="O'Bleness M."/>
            <person name="Paule C.R."/>
            <person name="Poulain J."/>
            <person name="Prion F."/>
            <person name="Qin B."/>
            <person name="Qu C."/>
            <person name="Retzel E.F."/>
            <person name="Riddle C."/>
            <person name="Sallet E."/>
            <person name="Samain S."/>
            <person name="Samson N."/>
            <person name="Sanders I."/>
            <person name="Saurat O."/>
            <person name="Scarpelli C."/>
            <person name="Schiex T."/>
            <person name="Segurens B."/>
            <person name="Severin A.J."/>
            <person name="Sherrier D.J."/>
            <person name="Shi R."/>
            <person name="Sims S."/>
            <person name="Singer S.R."/>
            <person name="Sinharoy S."/>
            <person name="Sterck L."/>
            <person name="Viollet A."/>
            <person name="Wang B.B."/>
            <person name="Wang K."/>
            <person name="Wang M."/>
            <person name="Wang X."/>
            <person name="Warfsmann J."/>
            <person name="Weissenbach J."/>
            <person name="White D.D."/>
            <person name="White J.D."/>
            <person name="Wiley G.B."/>
            <person name="Wincker P."/>
            <person name="Xing Y."/>
            <person name="Yang L."/>
            <person name="Yao Z."/>
            <person name="Ying F."/>
            <person name="Zhai J."/>
            <person name="Zhou L."/>
            <person name="Zuber A."/>
            <person name="Denarie J."/>
            <person name="Dixon R.A."/>
            <person name="May G.D."/>
            <person name="Schwartz D.C."/>
            <person name="Rogers J."/>
            <person name="Quetier F."/>
            <person name="Town C.D."/>
            <person name="Roe B.A."/>
        </authorList>
    </citation>
    <scope>NUCLEOTIDE SEQUENCE [LARGE SCALE GENOMIC DNA]</scope>
    <source>
        <strain evidence="2">A17</strain>
        <strain evidence="4 5">cv. Jemalong A17</strain>
    </source>
</reference>
<keyword evidence="5" id="KW-1185">Reference proteome</keyword>
<dbReference type="InterPro" id="IPR055294">
    <property type="entry name" value="FBL60-like"/>
</dbReference>
<evidence type="ECO:0000313" key="5">
    <source>
        <dbReference type="Proteomes" id="UP000002051"/>
    </source>
</evidence>
<accession>G7KBT3</accession>
<evidence type="ECO:0000259" key="1">
    <source>
        <dbReference type="SMART" id="SM00579"/>
    </source>
</evidence>
<evidence type="ECO:0000313" key="6">
    <source>
        <dbReference type="Proteomes" id="UP000265566"/>
    </source>
</evidence>
<protein>
    <submittedName>
        <fullName evidence="2">FBD protein</fullName>
    </submittedName>
    <submittedName>
        <fullName evidence="3">Putative FBD domain-containing protein</fullName>
    </submittedName>
</protein>
<evidence type="ECO:0000313" key="2">
    <source>
        <dbReference type="EMBL" id="AES99386.1"/>
    </source>
</evidence>
<reference evidence="4" key="3">
    <citation type="submission" date="2015-04" db="UniProtKB">
        <authorList>
            <consortium name="EnsemblPlants"/>
        </authorList>
    </citation>
    <scope>IDENTIFICATION</scope>
    <source>
        <strain evidence="4">cv. Jemalong A17</strain>
    </source>
</reference>
<gene>
    <name evidence="2" type="ordered locus">MTR_5g080160</name>
    <name evidence="3" type="ORF">MtrunA17_Chr5g0435481</name>
</gene>
<evidence type="ECO:0000313" key="4">
    <source>
        <dbReference type="EnsemblPlants" id="AES99386"/>
    </source>
</evidence>
<dbReference type="Proteomes" id="UP000265566">
    <property type="component" value="Chromosome 5"/>
</dbReference>
<dbReference type="Proteomes" id="UP000002051">
    <property type="component" value="Chromosome 5"/>
</dbReference>
<evidence type="ECO:0000313" key="3">
    <source>
        <dbReference type="EMBL" id="RHN56991.1"/>
    </source>
</evidence>
<organism evidence="2 5">
    <name type="scientific">Medicago truncatula</name>
    <name type="common">Barrel medic</name>
    <name type="synonym">Medicago tribuloides</name>
    <dbReference type="NCBI Taxonomy" id="3880"/>
    <lineage>
        <taxon>Eukaryota</taxon>
        <taxon>Viridiplantae</taxon>
        <taxon>Streptophyta</taxon>
        <taxon>Embryophyta</taxon>
        <taxon>Tracheophyta</taxon>
        <taxon>Spermatophyta</taxon>
        <taxon>Magnoliopsida</taxon>
        <taxon>eudicotyledons</taxon>
        <taxon>Gunneridae</taxon>
        <taxon>Pentapetalae</taxon>
        <taxon>rosids</taxon>
        <taxon>fabids</taxon>
        <taxon>Fabales</taxon>
        <taxon>Fabaceae</taxon>
        <taxon>Papilionoideae</taxon>
        <taxon>50 kb inversion clade</taxon>
        <taxon>NPAAA clade</taxon>
        <taxon>Hologalegina</taxon>
        <taxon>IRL clade</taxon>
        <taxon>Trifolieae</taxon>
        <taxon>Medicago</taxon>
    </lineage>
</organism>
<proteinExistence type="predicted"/>
<dbReference type="SMART" id="SM00579">
    <property type="entry name" value="FBD"/>
    <property type="match status" value="1"/>
</dbReference>
<dbReference type="PANTHER" id="PTHR31293:SF12">
    <property type="entry name" value="RNI-LIKE SUPERFAMILY PROTEIN"/>
    <property type="match status" value="1"/>
</dbReference>
<dbReference type="HOGENOM" id="CLU_1654777_0_0_1"/>